<dbReference type="Pfam" id="PF02769">
    <property type="entry name" value="AIRS_C"/>
    <property type="match status" value="2"/>
</dbReference>
<evidence type="ECO:0000256" key="4">
    <source>
        <dbReference type="ARBA" id="ARBA00022598"/>
    </source>
</evidence>
<dbReference type="InterPro" id="IPR010918">
    <property type="entry name" value="PurM-like_C_dom"/>
</dbReference>
<evidence type="ECO:0000256" key="8">
    <source>
        <dbReference type="ARBA" id="ARBA00022962"/>
    </source>
</evidence>
<evidence type="ECO:0000256" key="6">
    <source>
        <dbReference type="ARBA" id="ARBA00022755"/>
    </source>
</evidence>
<comment type="caution">
    <text evidence="12">The sequence shown here is derived from an EMBL/GenBank/DDBJ whole genome shotgun (WGS) entry which is preliminary data.</text>
</comment>
<dbReference type="Gene3D" id="1.10.8.750">
    <property type="entry name" value="Phosphoribosylformylglycinamidine synthase, linker domain"/>
    <property type="match status" value="1"/>
</dbReference>
<dbReference type="GO" id="GO:0004642">
    <property type="term" value="F:phosphoribosylformylglycinamidine synthase activity"/>
    <property type="evidence" value="ECO:0007669"/>
    <property type="project" value="UniProtKB-UniRule"/>
</dbReference>
<dbReference type="UniPathway" id="UPA00074">
    <property type="reaction ID" value="UER00128"/>
</dbReference>
<keyword evidence="8" id="KW-0315">Glutamine amidotransferase</keyword>
<evidence type="ECO:0000259" key="10">
    <source>
        <dbReference type="Pfam" id="PF02769"/>
    </source>
</evidence>
<evidence type="ECO:0000256" key="3">
    <source>
        <dbReference type="ARBA" id="ARBA00012747"/>
    </source>
</evidence>
<dbReference type="PANTHER" id="PTHR10099:SF1">
    <property type="entry name" value="PHOSPHORIBOSYLFORMYLGLYCINAMIDINE SYNTHASE"/>
    <property type="match status" value="1"/>
</dbReference>
<dbReference type="SMART" id="SM01211">
    <property type="entry name" value="GATase_5"/>
    <property type="match status" value="1"/>
</dbReference>
<dbReference type="GO" id="GO:0005524">
    <property type="term" value="F:ATP binding"/>
    <property type="evidence" value="ECO:0007669"/>
    <property type="project" value="UniProtKB-KW"/>
</dbReference>
<dbReference type="EMBL" id="MHRP01000020">
    <property type="protein sequence ID" value="OHA27186.1"/>
    <property type="molecule type" value="Genomic_DNA"/>
</dbReference>
<comment type="pathway">
    <text evidence="1">Purine metabolism; IMP biosynthesis via de novo pathway; 5-amino-1-(5-phospho-D-ribosyl)imidazole from N(2)-formyl-N(1)-(5-phospho-D-ribosyl)glycinamide: step 1/2.</text>
</comment>
<protein>
    <recommendedName>
        <fullName evidence="3 9">Phosphoribosylformylglycinamidine synthase</fullName>
        <ecNumber evidence="3 9">6.3.5.3</ecNumber>
    </recommendedName>
</protein>
<dbReference type="GO" id="GO:0005737">
    <property type="term" value="C:cytoplasm"/>
    <property type="evidence" value="ECO:0007669"/>
    <property type="project" value="TreeGrafter"/>
</dbReference>
<gene>
    <name evidence="12" type="ORF">A3D56_01890</name>
</gene>
<dbReference type="InterPro" id="IPR036921">
    <property type="entry name" value="PurM-like_N_sf"/>
</dbReference>
<dbReference type="PANTHER" id="PTHR10099">
    <property type="entry name" value="PHOSPHORIBOSYLFORMYLGLYCINAMIDINE SYNTHASE"/>
    <property type="match status" value="1"/>
</dbReference>
<feature type="domain" description="PurM-like C-terminal" evidence="10">
    <location>
        <begin position="802"/>
        <end position="896"/>
    </location>
</feature>
<dbReference type="GO" id="GO:0006189">
    <property type="term" value="P:'de novo' IMP biosynthetic process"/>
    <property type="evidence" value="ECO:0007669"/>
    <property type="project" value="UniProtKB-UniRule"/>
</dbReference>
<keyword evidence="5" id="KW-0547">Nucleotide-binding</keyword>
<dbReference type="EC" id="6.3.5.3" evidence="3 9"/>
<dbReference type="InterPro" id="IPR055181">
    <property type="entry name" value="FGAR-AT_PurM_N-like"/>
</dbReference>
<dbReference type="SUPFAM" id="SSF52317">
    <property type="entry name" value="Class I glutamine amidotransferase-like"/>
    <property type="match status" value="1"/>
</dbReference>
<comment type="similarity">
    <text evidence="2">In the N-terminal section; belongs to the FGAMS family.</text>
</comment>
<dbReference type="CDD" id="cd02204">
    <property type="entry name" value="PurL_repeat2"/>
    <property type="match status" value="1"/>
</dbReference>
<feature type="domain" description="FGAR-AT PurM N-terminal-like" evidence="11">
    <location>
        <begin position="617"/>
        <end position="771"/>
    </location>
</feature>
<dbReference type="SUPFAM" id="SSF55326">
    <property type="entry name" value="PurM N-terminal domain-like"/>
    <property type="match status" value="2"/>
</dbReference>
<keyword evidence="4" id="KW-0436">Ligase</keyword>
<dbReference type="InterPro" id="IPR010073">
    <property type="entry name" value="PurL_large"/>
</dbReference>
<proteinExistence type="inferred from homology"/>
<dbReference type="Gene3D" id="3.30.1330.10">
    <property type="entry name" value="PurM-like, N-terminal domain"/>
    <property type="match status" value="2"/>
</dbReference>
<name>A0A1G2MTK4_9BACT</name>
<dbReference type="AlphaFoldDB" id="A0A1G2MTK4"/>
<evidence type="ECO:0000256" key="5">
    <source>
        <dbReference type="ARBA" id="ARBA00022741"/>
    </source>
</evidence>
<dbReference type="InterPro" id="IPR036676">
    <property type="entry name" value="PurM-like_C_sf"/>
</dbReference>
<sequence>MQTNKMIRLYQNEGAGMETCFNIEVSLPLSPKKLVALKTLLVYSHEKEKLGSRSFLRGKNIHEVGPRLAFATSDNSNALSIFHSMGINEVTRIEESRRSANGPLRFDRMTECVYTQPLRSFVPRPNIERVYTLPFIEKGMSILDAFNVKYGLALDNDGKRFCFDYFVHHKKRNPTNVEMLDLAFSLSEHSRHPFWHSIQVIDGKTMPETLFQIAKAPLIACRGNDLGGFGDNAGIIEGFRIKILTPTHPGQCSEYHISVREVCITAALESHNHPSAIEPFEGAATGVGGILRDGLCPGQGGDILFLSAGYFGGTLRLKNFHIPGENRRWKYPSKFTSPLDFLIKGSNGATGYANPFGKAVIFGYARAGGMQTPWGERRENIKPTLAGGVVGTIERKHAFKEEPRKRMLIVRIGGAAYWVGLGGGSASSMGAGDNAEGLDYDSVQRGDPEMERKAYQVILAGVERGLFLAAHDQGGSGLGNMVKELLGRAGGEINLRKVTLGDKTLPVKAIWSAEWQESFGFLTWKRHRRTLEKICRRENVPCDVLGEITGDGRIVVFDSKDNSTPVDMDLRKILHDLPQKTHYSETPVRNLKPPRVDWDTPIPKLIRDVFRQLSVGSKGFLVNKGDRSVGGLITRQQCCGTLQQPVADVAVAALGSRTFRGAAAALGEQPWKILLNPEAGGRMSLAEAILNLCAARIGKIRNVNLRNNWMWAAKLPSEAAMLYRTADAARNLAIALGIRQNGGKDSSSKYARLSRKIIKALGELVITAYAPVRDTRLTLTPDIKLPGESYLGYIDLGQGKYRLGGSALLQSKGQLGDECPDLDDPSLLLRVWNTMQELIDRKLILSYHDISDGGLITCLSEMIISGNCGARIYLVGVNSSKKFVHMLFAEELGIVFEYERKKRLEISQVFSLNGVRSDLLFGCTTEEKKLKIRSDAKKTRLDIETPILFDYWQATSARLEEEQMTPALAKEEARWNRRMVSPPVKLTFTPKETSPWILRKKEKPKVAVIREEGSNGHLEMASIIARVGMEPYDVMMNDLGSDLTSFKQFRGMVFVGGFANKDRFGAGRGWHARITQNVQIRRMFEVFRVRTDTWSLGVCNGCQLGALLGWAPFPELPEERRPVLLENMSGKFESRWTTILIQKSPAIMLRDMEGTTFGIWSANKQGKFFFPDESIQTRVMSENLVPMVYVDDTGGPTMQYPCNPNGSPDGIAGLCSLDGRHAIMMPHPERVETVLQCGYIPYKLKQILKASPCLRMFQNARAWCLKN</sequence>
<evidence type="ECO:0000256" key="1">
    <source>
        <dbReference type="ARBA" id="ARBA00004920"/>
    </source>
</evidence>
<dbReference type="Gene3D" id="3.90.650.10">
    <property type="entry name" value="PurM-like C-terminal domain"/>
    <property type="match status" value="2"/>
</dbReference>
<dbReference type="InterPro" id="IPR036604">
    <property type="entry name" value="PurS-like_sf"/>
</dbReference>
<organism evidence="12 13">
    <name type="scientific">Candidatus Taylorbacteria bacterium RIFCSPHIGHO2_02_FULL_45_35</name>
    <dbReference type="NCBI Taxonomy" id="1802311"/>
    <lineage>
        <taxon>Bacteria</taxon>
        <taxon>Candidatus Tayloriibacteriota</taxon>
    </lineage>
</organism>
<dbReference type="NCBIfam" id="TIGR01735">
    <property type="entry name" value="FGAM_synt"/>
    <property type="match status" value="1"/>
</dbReference>
<dbReference type="NCBIfam" id="NF003672">
    <property type="entry name" value="PRK05297.1"/>
    <property type="match status" value="1"/>
</dbReference>
<accession>A0A1G2MTK4</accession>
<dbReference type="InterPro" id="IPR029062">
    <property type="entry name" value="Class_I_gatase-like"/>
</dbReference>
<feature type="domain" description="PurM-like C-terminal" evidence="10">
    <location>
        <begin position="409"/>
        <end position="557"/>
    </location>
</feature>
<keyword evidence="6" id="KW-0658">Purine biosynthesis</keyword>
<evidence type="ECO:0000256" key="9">
    <source>
        <dbReference type="NCBIfam" id="TIGR01735"/>
    </source>
</evidence>
<evidence type="ECO:0000313" key="13">
    <source>
        <dbReference type="Proteomes" id="UP000177943"/>
    </source>
</evidence>
<dbReference type="SUPFAM" id="SSF56042">
    <property type="entry name" value="PurM C-terminal domain-like"/>
    <property type="match status" value="2"/>
</dbReference>
<keyword evidence="7" id="KW-0067">ATP-binding</keyword>
<evidence type="ECO:0000256" key="2">
    <source>
        <dbReference type="ARBA" id="ARBA00008608"/>
    </source>
</evidence>
<dbReference type="Gene3D" id="3.40.50.880">
    <property type="match status" value="1"/>
</dbReference>
<evidence type="ECO:0000313" key="12">
    <source>
        <dbReference type="EMBL" id="OHA27186.1"/>
    </source>
</evidence>
<dbReference type="SUPFAM" id="SSF109736">
    <property type="entry name" value="FGAM synthase PurL, linker domain"/>
    <property type="match status" value="1"/>
</dbReference>
<dbReference type="SUPFAM" id="SSF82697">
    <property type="entry name" value="PurS-like"/>
    <property type="match status" value="1"/>
</dbReference>
<evidence type="ECO:0000256" key="7">
    <source>
        <dbReference type="ARBA" id="ARBA00022840"/>
    </source>
</evidence>
<reference evidence="12 13" key="1">
    <citation type="journal article" date="2016" name="Nat. Commun.">
        <title>Thousands of microbial genomes shed light on interconnected biogeochemical processes in an aquifer system.</title>
        <authorList>
            <person name="Anantharaman K."/>
            <person name="Brown C.T."/>
            <person name="Hug L.A."/>
            <person name="Sharon I."/>
            <person name="Castelle C.J."/>
            <person name="Probst A.J."/>
            <person name="Thomas B.C."/>
            <person name="Singh A."/>
            <person name="Wilkins M.J."/>
            <person name="Karaoz U."/>
            <person name="Brodie E.L."/>
            <person name="Williams K.H."/>
            <person name="Hubbard S.S."/>
            <person name="Banfield J.F."/>
        </authorList>
    </citation>
    <scope>NUCLEOTIDE SEQUENCE [LARGE SCALE GENOMIC DNA]</scope>
</reference>
<dbReference type="Proteomes" id="UP000177943">
    <property type="component" value="Unassembled WGS sequence"/>
</dbReference>
<evidence type="ECO:0000259" key="11">
    <source>
        <dbReference type="Pfam" id="PF22689"/>
    </source>
</evidence>
<dbReference type="Pfam" id="PF22689">
    <property type="entry name" value="FGAR-AT_PurM_N-like"/>
    <property type="match status" value="1"/>
</dbReference>
<dbReference type="Pfam" id="PF13507">
    <property type="entry name" value="GATase_5"/>
    <property type="match status" value="1"/>
</dbReference>